<proteinExistence type="predicted"/>
<dbReference type="Pfam" id="PF13387">
    <property type="entry name" value="Lnb_N"/>
    <property type="match status" value="1"/>
</dbReference>
<evidence type="ECO:0000313" key="3">
    <source>
        <dbReference type="Proteomes" id="UP000652567"/>
    </source>
</evidence>
<gene>
    <name evidence="2" type="ORF">C4F51_03590</name>
</gene>
<dbReference type="EMBL" id="PRDL01000001">
    <property type="protein sequence ID" value="MBE8716266.1"/>
    <property type="molecule type" value="Genomic_DNA"/>
</dbReference>
<keyword evidence="3" id="KW-1185">Reference proteome</keyword>
<organism evidence="2 3">
    <name type="scientific">Cellvibrio polysaccharolyticus</name>
    <dbReference type="NCBI Taxonomy" id="2082724"/>
    <lineage>
        <taxon>Bacteria</taxon>
        <taxon>Pseudomonadati</taxon>
        <taxon>Pseudomonadota</taxon>
        <taxon>Gammaproteobacteria</taxon>
        <taxon>Cellvibrionales</taxon>
        <taxon>Cellvibrionaceae</taxon>
        <taxon>Cellvibrio</taxon>
    </lineage>
</organism>
<name>A0A928UZW0_9GAMM</name>
<reference evidence="2" key="1">
    <citation type="submission" date="2018-07" db="EMBL/GenBank/DDBJ databases">
        <title>Genome assembly of strain Ka43.</title>
        <authorList>
            <person name="Kukolya J."/>
            <person name="Nagy I."/>
            <person name="Horvath B."/>
            <person name="Toth A."/>
        </authorList>
    </citation>
    <scope>NUCLEOTIDE SEQUENCE</scope>
    <source>
        <strain evidence="2">KB43</strain>
    </source>
</reference>
<evidence type="ECO:0000259" key="1">
    <source>
        <dbReference type="Pfam" id="PF13387"/>
    </source>
</evidence>
<feature type="domain" description="Lnb N-terminal periplasmic" evidence="1">
    <location>
        <begin position="75"/>
        <end position="211"/>
    </location>
</feature>
<evidence type="ECO:0000313" key="2">
    <source>
        <dbReference type="EMBL" id="MBE8716266.1"/>
    </source>
</evidence>
<dbReference type="Proteomes" id="UP000652567">
    <property type="component" value="Unassembled WGS sequence"/>
</dbReference>
<dbReference type="InterPro" id="IPR025178">
    <property type="entry name" value="Lnb_N"/>
</dbReference>
<accession>A0A928UZW0</accession>
<comment type="caution">
    <text evidence="2">The sequence shown here is derived from an EMBL/GenBank/DDBJ whole genome shotgun (WGS) entry which is preliminary data.</text>
</comment>
<dbReference type="AlphaFoldDB" id="A0A928UZW0"/>
<sequence>MPSRRFRLRLVLIFFALVLLVVVALVFRLTPTHEGEWGALQGRIPTITSSAEGQYHITGIRDFRYHPDASVAESRYFDEQIDLAGLQRIWLGISHFAPMGLAHTFLSFEFSDQRFLVASVEARLNASQSYSPLKGLLRRYHKMIVLGTEADIIGLRSHIRQERVLLYPLQLTPEEQRYVLRGILNDAQAIEQQPAFYNTLLDNCLTNLVKHDPDFRHWWGLTDYRLVLPGFFDGLAWQRGWISNQLTLVEARQRAEIDPAHTQPADSAFSVKIRSGWKVVGDAGSP</sequence>
<protein>
    <submittedName>
        <fullName evidence="2">DUF4105 domain-containing protein</fullName>
    </submittedName>
</protein>